<protein>
    <submittedName>
        <fullName evidence="2">Uncharacterized protein</fullName>
    </submittedName>
</protein>
<evidence type="ECO:0000313" key="3">
    <source>
        <dbReference type="Proteomes" id="UP000770661"/>
    </source>
</evidence>
<proteinExistence type="predicted"/>
<dbReference type="Proteomes" id="UP000770661">
    <property type="component" value="Unassembled WGS sequence"/>
</dbReference>
<dbReference type="AlphaFoldDB" id="A0A8J8WMK7"/>
<name>A0A8J8WMK7_CHIOP</name>
<feature type="region of interest" description="Disordered" evidence="1">
    <location>
        <begin position="58"/>
        <end position="82"/>
    </location>
</feature>
<comment type="caution">
    <text evidence="2">The sequence shown here is derived from an EMBL/GenBank/DDBJ whole genome shotgun (WGS) entry which is preliminary data.</text>
</comment>
<organism evidence="2 3">
    <name type="scientific">Chionoecetes opilio</name>
    <name type="common">Atlantic snow crab</name>
    <name type="synonym">Cancer opilio</name>
    <dbReference type="NCBI Taxonomy" id="41210"/>
    <lineage>
        <taxon>Eukaryota</taxon>
        <taxon>Metazoa</taxon>
        <taxon>Ecdysozoa</taxon>
        <taxon>Arthropoda</taxon>
        <taxon>Crustacea</taxon>
        <taxon>Multicrustacea</taxon>
        <taxon>Malacostraca</taxon>
        <taxon>Eumalacostraca</taxon>
        <taxon>Eucarida</taxon>
        <taxon>Decapoda</taxon>
        <taxon>Pleocyemata</taxon>
        <taxon>Brachyura</taxon>
        <taxon>Eubrachyura</taxon>
        <taxon>Majoidea</taxon>
        <taxon>Majidae</taxon>
        <taxon>Chionoecetes</taxon>
    </lineage>
</organism>
<evidence type="ECO:0000313" key="2">
    <source>
        <dbReference type="EMBL" id="KAG0697151.1"/>
    </source>
</evidence>
<keyword evidence="3" id="KW-1185">Reference proteome</keyword>
<evidence type="ECO:0000256" key="1">
    <source>
        <dbReference type="SAM" id="MobiDB-lite"/>
    </source>
</evidence>
<sequence>MVTLFTQPRPTPRPDPPKGWCGGFGGPWSATPLACHVCAEMGGWLRRSCWCPTFPAPPPGSSHGPGRGVERSLAAMSTPSPPPTIHLPGGRGSACGNAGGDLGAFRVASSPFPSHCFTLLFQLINCEAQGCSVSFRSRGHKLYSSHAPCLLSDLFRPADCPVCCGWLRLILPEGGVPCFTGEAYADLKEWWSKALKSRQRSHFRLSWADRSLGSRRGPRQVVLSSSSRTSRPPASASMSWASIVLTVEQIWRSPQFLTMTATPRSRTCRVGLLAPTAGQASLLGLPHPHLLCLRGCRLG</sequence>
<dbReference type="EMBL" id="JACEEZ010025817">
    <property type="protein sequence ID" value="KAG0697151.1"/>
    <property type="molecule type" value="Genomic_DNA"/>
</dbReference>
<reference evidence="2" key="1">
    <citation type="submission" date="2020-07" db="EMBL/GenBank/DDBJ databases">
        <title>The High-quality genome of the commercially important snow crab, Chionoecetes opilio.</title>
        <authorList>
            <person name="Jeong J.-H."/>
            <person name="Ryu S."/>
        </authorList>
    </citation>
    <scope>NUCLEOTIDE SEQUENCE</scope>
    <source>
        <strain evidence="2">MADBK_172401_WGS</strain>
        <tissue evidence="2">Digestive gland</tissue>
    </source>
</reference>
<gene>
    <name evidence="2" type="ORF">GWK47_026390</name>
</gene>
<accession>A0A8J8WMK7</accession>